<reference evidence="1 2" key="1">
    <citation type="submission" date="2019-02" db="EMBL/GenBank/DDBJ databases">
        <authorList>
            <person name="Li Y."/>
        </authorList>
    </citation>
    <scope>NUCLEOTIDE SEQUENCE [LARGE SCALE GENOMIC DNA]</scope>
    <source>
        <strain evidence="1 2">3-7</strain>
    </source>
</reference>
<evidence type="ECO:0000313" key="2">
    <source>
        <dbReference type="Proteomes" id="UP000292085"/>
    </source>
</evidence>
<sequence>MIDLRDTIANIKTHMTDGSARAMTYAALECRLAIERICYDRLARAHDYISHEEIRRWPPRHVIKVLEEDVDPHVASTYTISMARHPPAEGDDLSTLEYVPLGTQQGFDGRLITKLWNGLANTALHVSLPKSSAVQVEHFGDIKAIREKVEQALIEIERIASGTLTSTGIGPEVSFICDCGTRIKRRSELLSAGKVIHCINPHCTESFEVELAEKEITFVLRKVHATCTCRKIHHFPVKPLENMRVGEIRKFLCSCGDEIVFHCRIFYGTSKPGKMESTTG</sequence>
<comment type="caution">
    <text evidence="1">The sequence shown here is derived from an EMBL/GenBank/DDBJ whole genome shotgun (WGS) entry which is preliminary data.</text>
</comment>
<organism evidence="1 2">
    <name type="scientific">Sphingomonas populi</name>
    <dbReference type="NCBI Taxonomy" id="2484750"/>
    <lineage>
        <taxon>Bacteria</taxon>
        <taxon>Pseudomonadati</taxon>
        <taxon>Pseudomonadota</taxon>
        <taxon>Alphaproteobacteria</taxon>
        <taxon>Sphingomonadales</taxon>
        <taxon>Sphingomonadaceae</taxon>
        <taxon>Sphingomonas</taxon>
    </lineage>
</organism>
<dbReference type="OrthoDB" id="8910754at2"/>
<dbReference type="RefSeq" id="WP_130155357.1">
    <property type="nucleotide sequence ID" value="NZ_SGIS01000004.1"/>
</dbReference>
<accession>A0A4Q6Y8B7</accession>
<dbReference type="AlphaFoldDB" id="A0A4Q6Y8B7"/>
<name>A0A4Q6Y8B7_9SPHN</name>
<proteinExistence type="predicted"/>
<protein>
    <submittedName>
        <fullName evidence="1">Uncharacterized protein</fullName>
    </submittedName>
</protein>
<gene>
    <name evidence="1" type="ORF">EWE75_03730</name>
</gene>
<evidence type="ECO:0000313" key="1">
    <source>
        <dbReference type="EMBL" id="RZF65779.1"/>
    </source>
</evidence>
<dbReference type="EMBL" id="SGIS01000004">
    <property type="protein sequence ID" value="RZF65779.1"/>
    <property type="molecule type" value="Genomic_DNA"/>
</dbReference>
<dbReference type="Proteomes" id="UP000292085">
    <property type="component" value="Unassembled WGS sequence"/>
</dbReference>
<keyword evidence="2" id="KW-1185">Reference proteome</keyword>